<dbReference type="Proteomes" id="UP000014281">
    <property type="component" value="Unassembled WGS sequence"/>
</dbReference>
<dbReference type="InterPro" id="IPR010982">
    <property type="entry name" value="Lambda_DNA-bd_dom_sf"/>
</dbReference>
<dbReference type="CDD" id="cd00093">
    <property type="entry name" value="HTH_XRE"/>
    <property type="match status" value="1"/>
</dbReference>
<reference evidence="2 3" key="1">
    <citation type="journal article" date="2013" name="PLoS ONE">
        <title>Lactobacillus paracasei comparative genomics: towards species pan-genome definition and exploitation of diversity.</title>
        <authorList>
            <person name="Smokvina T."/>
            <person name="Wels M."/>
            <person name="Polka J."/>
            <person name="Chervaux C."/>
            <person name="Brisse S."/>
            <person name="Boekhorst J."/>
            <person name="van Hylckama Vlieg J.E."/>
            <person name="Siezen R.J."/>
        </authorList>
    </citation>
    <scope>NUCLEOTIDE SEQUENCE [LARGE SCALE GENOMIC DNA]</scope>
    <source>
        <strain evidence="2 3">Lpp122</strain>
    </source>
</reference>
<dbReference type="RefSeq" id="WP_003594595.1">
    <property type="nucleotide sequence ID" value="NZ_ANKW01000051.1"/>
</dbReference>
<name>A0A8E0I3I1_LACPA</name>
<feature type="domain" description="HTH cro/C1-type" evidence="1">
    <location>
        <begin position="12"/>
        <end position="65"/>
    </location>
</feature>
<dbReference type="EMBL" id="ANKW01000051">
    <property type="protein sequence ID" value="EPC17434.1"/>
    <property type="molecule type" value="Genomic_DNA"/>
</dbReference>
<dbReference type="PANTHER" id="PTHR37038:SF14">
    <property type="entry name" value="TRANSCRIPTIONAL ACTIVATOR"/>
    <property type="match status" value="1"/>
</dbReference>
<dbReference type="InterPro" id="IPR011990">
    <property type="entry name" value="TPR-like_helical_dom_sf"/>
</dbReference>
<dbReference type="AlphaFoldDB" id="A0A8E0I3I1"/>
<gene>
    <name evidence="2" type="ORF">Lpp122_2212</name>
</gene>
<protein>
    <submittedName>
        <fullName evidence="2">Transcriptional regulator, Xre familyprotein</fullName>
    </submittedName>
</protein>
<dbReference type="PANTHER" id="PTHR37038">
    <property type="entry name" value="TRANSCRIPTIONAL REGULATOR-RELATED"/>
    <property type="match status" value="1"/>
</dbReference>
<dbReference type="InterPro" id="IPR001387">
    <property type="entry name" value="Cro/C1-type_HTH"/>
</dbReference>
<dbReference type="GO" id="GO:0003677">
    <property type="term" value="F:DNA binding"/>
    <property type="evidence" value="ECO:0007669"/>
    <property type="project" value="InterPro"/>
</dbReference>
<evidence type="ECO:0000313" key="3">
    <source>
        <dbReference type="Proteomes" id="UP000014281"/>
    </source>
</evidence>
<organism evidence="2 3">
    <name type="scientific">Lacticaseibacillus paracasei subsp. paracasei Lpp122</name>
    <dbReference type="NCBI Taxonomy" id="1256218"/>
    <lineage>
        <taxon>Bacteria</taxon>
        <taxon>Bacillati</taxon>
        <taxon>Bacillota</taxon>
        <taxon>Bacilli</taxon>
        <taxon>Lactobacillales</taxon>
        <taxon>Lactobacillaceae</taxon>
        <taxon>Lacticaseibacillus</taxon>
    </lineage>
</organism>
<comment type="caution">
    <text evidence="2">The sequence shown here is derived from an EMBL/GenBank/DDBJ whole genome shotgun (WGS) entry which is preliminary data.</text>
</comment>
<dbReference type="SMART" id="SM00530">
    <property type="entry name" value="HTH_XRE"/>
    <property type="match status" value="1"/>
</dbReference>
<dbReference type="Gene3D" id="1.25.40.10">
    <property type="entry name" value="Tetratricopeptide repeat domain"/>
    <property type="match status" value="1"/>
</dbReference>
<sequence length="279" mass="31084">MKRMAETLGSILKRARMARHLTQQVVADDICSQPMLSAIENGRYTPNADLLIALCQRLGIDLNSLQLADNYAVGTATQFNQTVEKLCNQHQYTDLLKFLKQDDVISAIQSDTQTQAYYYYLSVATFQASDSPDLAQIKQILKLALASAPESQSILTRLIQITLALVSALGRHADQATKWLAKATEQIDQTPFEPNVTVIYYLSALTQFNLGQDVKSAASAARGLEVAAAHDSHYLFANVYYLLAILAHRNDQADKQQLAEQRSVTFSELFKEPVYKPDH</sequence>
<evidence type="ECO:0000259" key="1">
    <source>
        <dbReference type="PROSITE" id="PS50943"/>
    </source>
</evidence>
<accession>A0A8E0I3I1</accession>
<proteinExistence type="predicted"/>
<dbReference type="Pfam" id="PF01381">
    <property type="entry name" value="HTH_3"/>
    <property type="match status" value="1"/>
</dbReference>
<dbReference type="PROSITE" id="PS50943">
    <property type="entry name" value="HTH_CROC1"/>
    <property type="match status" value="1"/>
</dbReference>
<dbReference type="SUPFAM" id="SSF48452">
    <property type="entry name" value="TPR-like"/>
    <property type="match status" value="1"/>
</dbReference>
<dbReference type="SUPFAM" id="SSF47413">
    <property type="entry name" value="lambda repressor-like DNA-binding domains"/>
    <property type="match status" value="1"/>
</dbReference>
<evidence type="ECO:0000313" key="2">
    <source>
        <dbReference type="EMBL" id="EPC17434.1"/>
    </source>
</evidence>
<dbReference type="InterPro" id="IPR053163">
    <property type="entry name" value="HTH-type_regulator_Rgg"/>
</dbReference>